<name>A0ABR9B2E9_9BACL</name>
<evidence type="ECO:0000313" key="1">
    <source>
        <dbReference type="EMBL" id="MBD8500545.1"/>
    </source>
</evidence>
<dbReference type="EMBL" id="JACYTN010000024">
    <property type="protein sequence ID" value="MBD8500545.1"/>
    <property type="molecule type" value="Genomic_DNA"/>
</dbReference>
<reference evidence="1 2" key="1">
    <citation type="submission" date="2020-09" db="EMBL/GenBank/DDBJ databases">
        <title>Paenibacillus sp. CAU 1523 isolated from sand of Haeundae Beach.</title>
        <authorList>
            <person name="Kim W."/>
        </authorList>
    </citation>
    <scope>NUCLEOTIDE SEQUENCE [LARGE SCALE GENOMIC DNA]</scope>
    <source>
        <strain evidence="1 2">CAU 1523</strain>
    </source>
</reference>
<dbReference type="RefSeq" id="WP_192026828.1">
    <property type="nucleotide sequence ID" value="NZ_JACYTN010000024.1"/>
</dbReference>
<organism evidence="1 2">
    <name type="scientific">Paenibacillus arenosi</name>
    <dbReference type="NCBI Taxonomy" id="2774142"/>
    <lineage>
        <taxon>Bacteria</taxon>
        <taxon>Bacillati</taxon>
        <taxon>Bacillota</taxon>
        <taxon>Bacilli</taxon>
        <taxon>Bacillales</taxon>
        <taxon>Paenibacillaceae</taxon>
        <taxon>Paenibacillus</taxon>
    </lineage>
</organism>
<dbReference type="Proteomes" id="UP000634529">
    <property type="component" value="Unassembled WGS sequence"/>
</dbReference>
<gene>
    <name evidence="1" type="ORF">IFO66_19855</name>
</gene>
<dbReference type="PIRSF" id="PIRSF001439">
    <property type="entry name" value="CryM"/>
    <property type="match status" value="1"/>
</dbReference>
<comment type="caution">
    <text evidence="1">The sequence shown here is derived from an EMBL/GenBank/DDBJ whole genome shotgun (WGS) entry which is preliminary data.</text>
</comment>
<evidence type="ECO:0000313" key="2">
    <source>
        <dbReference type="Proteomes" id="UP000634529"/>
    </source>
</evidence>
<dbReference type="InterPro" id="IPR023401">
    <property type="entry name" value="ODC_N"/>
</dbReference>
<sequence>MKYITEDDLRQIGIPWAALSDVIAEVSLAYGEGDYAQPIKPYLKFGDASNRIIAMPAYISRPIRAAGMKWIASYPNNVNIGLPRANSVTILNDPDTGIPNYIINGSLISTIRTTAVSAALLSKLLQERQGDELQVAVIGMGPIGQHHVNMLTSLFSERIEEIRVYDKREISFSLPVANNVPVRAVATWQEAYLGADIVFTCTASSARYIHIPSKEGSILMHVSLRDYLPEAKASSGLVVVDSWDEVCRADTDIERLHLDEGLQEEHAVTLSDVIAGKVKIDTAWQERIWFAPMGLAVFDVAVAAWYTRQADELGIGIELQ</sequence>
<protein>
    <submittedName>
        <fullName evidence="1">2,3-diaminopropionate biosynthesis protein SbnB</fullName>
    </submittedName>
</protein>
<dbReference type="PANTHER" id="PTHR13812">
    <property type="entry name" value="KETIMINE REDUCTASE MU-CRYSTALLIN"/>
    <property type="match status" value="1"/>
</dbReference>
<dbReference type="SUPFAM" id="SSF51735">
    <property type="entry name" value="NAD(P)-binding Rossmann-fold domains"/>
    <property type="match status" value="1"/>
</dbReference>
<keyword evidence="2" id="KW-1185">Reference proteome</keyword>
<accession>A0ABR9B2E9</accession>
<proteinExistence type="predicted"/>
<dbReference type="Gene3D" id="3.40.50.720">
    <property type="entry name" value="NAD(P)-binding Rossmann-like Domain"/>
    <property type="match status" value="1"/>
</dbReference>
<dbReference type="PANTHER" id="PTHR13812:SF19">
    <property type="entry name" value="KETIMINE REDUCTASE MU-CRYSTALLIN"/>
    <property type="match status" value="1"/>
</dbReference>
<dbReference type="Gene3D" id="3.30.1780.10">
    <property type="entry name" value="ornithine cyclodeaminase, domain 1"/>
    <property type="match status" value="1"/>
</dbReference>
<dbReference type="InterPro" id="IPR036291">
    <property type="entry name" value="NAD(P)-bd_dom_sf"/>
</dbReference>
<dbReference type="InterPro" id="IPR003462">
    <property type="entry name" value="ODC_Mu_crystall"/>
</dbReference>
<dbReference type="Pfam" id="PF02423">
    <property type="entry name" value="OCD_Mu_crystall"/>
    <property type="match status" value="1"/>
</dbReference>